<organism evidence="1 2">
    <name type="scientific">Aspergillus lucknowensis</name>
    <dbReference type="NCBI Taxonomy" id="176173"/>
    <lineage>
        <taxon>Eukaryota</taxon>
        <taxon>Fungi</taxon>
        <taxon>Dikarya</taxon>
        <taxon>Ascomycota</taxon>
        <taxon>Pezizomycotina</taxon>
        <taxon>Eurotiomycetes</taxon>
        <taxon>Eurotiomycetidae</taxon>
        <taxon>Eurotiales</taxon>
        <taxon>Aspergillaceae</taxon>
        <taxon>Aspergillus</taxon>
        <taxon>Aspergillus subgen. Nidulantes</taxon>
    </lineage>
</organism>
<protein>
    <submittedName>
        <fullName evidence="1">Uncharacterized protein</fullName>
    </submittedName>
</protein>
<keyword evidence="2" id="KW-1185">Reference proteome</keyword>
<reference evidence="1 2" key="1">
    <citation type="submission" date="2024-07" db="EMBL/GenBank/DDBJ databases">
        <title>Section-level genome sequencing and comparative genomics of Aspergillus sections Usti and Cavernicolus.</title>
        <authorList>
            <consortium name="Lawrence Berkeley National Laboratory"/>
            <person name="Nybo J.L."/>
            <person name="Vesth T.C."/>
            <person name="Theobald S."/>
            <person name="Frisvad J.C."/>
            <person name="Larsen T.O."/>
            <person name="Kjaerboelling I."/>
            <person name="Rothschild-Mancinelli K."/>
            <person name="Lyhne E.K."/>
            <person name="Kogle M.E."/>
            <person name="Barry K."/>
            <person name="Clum A."/>
            <person name="Na H."/>
            <person name="Ledsgaard L."/>
            <person name="Lin J."/>
            <person name="Lipzen A."/>
            <person name="Kuo A."/>
            <person name="Riley R."/>
            <person name="Mondo S."/>
            <person name="Labutti K."/>
            <person name="Haridas S."/>
            <person name="Pangalinan J."/>
            <person name="Salamov A.A."/>
            <person name="Simmons B.A."/>
            <person name="Magnuson J.K."/>
            <person name="Chen J."/>
            <person name="Drula E."/>
            <person name="Henrissat B."/>
            <person name="Wiebenga A."/>
            <person name="Lubbers R.J."/>
            <person name="Gomes A.C."/>
            <person name="Macurrencykelacurrency M.R."/>
            <person name="Stajich J."/>
            <person name="Grigoriev I.V."/>
            <person name="Mortensen U.H."/>
            <person name="De Vries R.P."/>
            <person name="Baker S.E."/>
            <person name="Andersen M.R."/>
        </authorList>
    </citation>
    <scope>NUCLEOTIDE SEQUENCE [LARGE SCALE GENOMIC DNA]</scope>
    <source>
        <strain evidence="1 2">CBS 449.75</strain>
    </source>
</reference>
<dbReference type="EMBL" id="JBFXLQ010000003">
    <property type="protein sequence ID" value="KAL2871315.1"/>
    <property type="molecule type" value="Genomic_DNA"/>
</dbReference>
<dbReference type="GeneID" id="98139976"/>
<sequence>MTALTREELPAAGIQSYSTYNSGRQWIANGDDCSNPERLKSSLFARLSRTSSMREGNDTEIPADERGTCFSIRRRWFVRFWIPVKLCVPCQPLLRPVSCPVVFARLSLISHGSHLAPLFPRNLPRHLEESKVQDSCQAVNHSPKVLASWRSCSSSWIRGHFLEVDPQLSVLLLLGIH</sequence>
<evidence type="ECO:0000313" key="1">
    <source>
        <dbReference type="EMBL" id="KAL2871315.1"/>
    </source>
</evidence>
<comment type="caution">
    <text evidence="1">The sequence shown here is derived from an EMBL/GenBank/DDBJ whole genome shotgun (WGS) entry which is preliminary data.</text>
</comment>
<gene>
    <name evidence="1" type="ORF">BJX67DRAFT_158540</name>
</gene>
<accession>A0ABR4M3Y7</accession>
<dbReference type="Proteomes" id="UP001610432">
    <property type="component" value="Unassembled WGS sequence"/>
</dbReference>
<proteinExistence type="predicted"/>
<name>A0ABR4M3Y7_9EURO</name>
<dbReference type="RefSeq" id="XP_070890294.1">
    <property type="nucleotide sequence ID" value="XM_071024904.1"/>
</dbReference>
<evidence type="ECO:0000313" key="2">
    <source>
        <dbReference type="Proteomes" id="UP001610432"/>
    </source>
</evidence>